<gene>
    <name evidence="2" type="ORF">A7D17_00900</name>
    <name evidence="1" type="ORF">VB146_06320</name>
</gene>
<dbReference type="OrthoDB" id="7051268at2"/>
<comment type="caution">
    <text evidence="2">The sequence shown here is derived from an EMBL/GenBank/DDBJ whole genome shotgun (WGS) entry which is preliminary data.</text>
</comment>
<sequence length="609" mass="67244">MKESLQQEKMRRAISDNLTKRINDVGRYPQLRNVRSAAVQALGILQDRITALCMEFQEKFPLRADQPLAYFYIKGGNAFKACMDNLRGNNRELFDSGDSDWDTQIVIDPWLPGPIQAALQASIEEIVLEEMRNAGIHIATEIALISPPEDSPLTPYVYVDPVGEPRQPGTGVAYLMQCDEPQMLRRIFDGERIGLSTDVSRTIGDDRTPPSAAQPDLVPNQKLSIPGISLNDAIKPFILYRLGYTWHGTQFERAVDHIIDRPASPRGILMELIDVSLPRRDAIETIAIWSEIGRRHLTILTAGGSEERWQLPLPDLDYHLRENLWMLCEIACDPNGPGAHKEAKRRERVATIRAWYDTNSQLPHFQAVLDGMAGTRVGAPGNDAATLVDAMMASVRARTVGAAPDYAHGQPTSATRDRVLAARHGTRTMIDLLASAFTTPAMLSAAFSDDLLLMSTLAQNPYLAIAQLRFSGVDMAALVRVSHQALLSLDTTAFAQALGRWLGEDVQVLAQPHNTPRVGGLSYECTLVVYLDQKKPPFDRKVLAFLTLTTATDAQAPFHSNAADPGNAYAALLDIDSQRKAAAAVIDEFVLRYLLSKQHEAIKMVLPQA</sequence>
<name>A0A1A9MIF4_9XANT</name>
<dbReference type="Proteomes" id="UP000077659">
    <property type="component" value="Unassembled WGS sequence"/>
</dbReference>
<dbReference type="Proteomes" id="UP001303614">
    <property type="component" value="Unassembled WGS sequence"/>
</dbReference>
<dbReference type="EMBL" id="LXNG01000001">
    <property type="protein sequence ID" value="OAG69407.1"/>
    <property type="molecule type" value="Genomic_DNA"/>
</dbReference>
<protein>
    <submittedName>
        <fullName evidence="2">Uncharacterized protein</fullName>
    </submittedName>
</protein>
<dbReference type="RefSeq" id="WP_064507359.1">
    <property type="nucleotide sequence ID" value="NZ_JAYFSN010000001.1"/>
</dbReference>
<organism evidence="2 3">
    <name type="scientific">Xanthomonas floridensis</name>
    <dbReference type="NCBI Taxonomy" id="1843580"/>
    <lineage>
        <taxon>Bacteria</taxon>
        <taxon>Pseudomonadati</taxon>
        <taxon>Pseudomonadota</taxon>
        <taxon>Gammaproteobacteria</taxon>
        <taxon>Lysobacterales</taxon>
        <taxon>Lysobacteraceae</taxon>
        <taxon>Xanthomonas</taxon>
    </lineage>
</organism>
<proteinExistence type="predicted"/>
<dbReference type="AlphaFoldDB" id="A0A1A9MIF4"/>
<dbReference type="EMBL" id="JAYFSO010000006">
    <property type="protein sequence ID" value="MEA5123485.1"/>
    <property type="molecule type" value="Genomic_DNA"/>
</dbReference>
<evidence type="ECO:0000313" key="3">
    <source>
        <dbReference type="Proteomes" id="UP000077659"/>
    </source>
</evidence>
<evidence type="ECO:0000313" key="1">
    <source>
        <dbReference type="EMBL" id="MEA5123485.1"/>
    </source>
</evidence>
<accession>A0A1A9MIF4</accession>
<reference evidence="1 4" key="2">
    <citation type="submission" date="2023-12" db="EMBL/GenBank/DDBJ databases">
        <title>Genome sequencing of Xanthomonas floridensis.</title>
        <authorList>
            <person name="Greer S."/>
            <person name="Harrison J."/>
            <person name="Grant M."/>
            <person name="Vicente J."/>
            <person name="Studholme D."/>
        </authorList>
    </citation>
    <scope>NUCLEOTIDE SEQUENCE [LARGE SCALE GENOMIC DNA]</scope>
    <source>
        <strain evidence="1 4">WHRI 8848</strain>
    </source>
</reference>
<keyword evidence="4" id="KW-1185">Reference proteome</keyword>
<evidence type="ECO:0000313" key="4">
    <source>
        <dbReference type="Proteomes" id="UP001303614"/>
    </source>
</evidence>
<evidence type="ECO:0000313" key="2">
    <source>
        <dbReference type="EMBL" id="OAG69407.1"/>
    </source>
</evidence>
<reference evidence="2 3" key="1">
    <citation type="submission" date="2016-05" db="EMBL/GenBank/DDBJ databases">
        <title>Pathogenic, phenotypic and molecular characterisation of Xanthomonas nasturtii sp. nov. and Xanthomonas floridensis sp. nov., new species of Xanthomonas associated with watercress production in Florida.</title>
        <authorList>
            <person name="Vicente J.G."/>
            <person name="Rothwell S."/>
            <person name="Holub E.B."/>
            <person name="Studholme D.J."/>
        </authorList>
    </citation>
    <scope>NUCLEOTIDE SEQUENCE [LARGE SCALE GENOMIC DNA]</scope>
    <source>
        <strain evidence="2 3">WHRI 8848</strain>
    </source>
</reference>